<dbReference type="OrthoDB" id="310895at2759"/>
<evidence type="ECO:0000259" key="7">
    <source>
        <dbReference type="Pfam" id="PF00171"/>
    </source>
</evidence>
<evidence type="ECO:0000256" key="3">
    <source>
        <dbReference type="ARBA" id="ARBA00024226"/>
    </source>
</evidence>
<comment type="similarity">
    <text evidence="1 6">Belongs to the aldehyde dehydrogenase family.</text>
</comment>
<evidence type="ECO:0000313" key="8">
    <source>
        <dbReference type="EMBL" id="EXM15198.1"/>
    </source>
</evidence>
<dbReference type="CDD" id="cd07106">
    <property type="entry name" value="ALDH_AldA-AAD23400"/>
    <property type="match status" value="1"/>
</dbReference>
<dbReference type="GO" id="GO:0004029">
    <property type="term" value="F:aldehyde dehydrogenase (NAD+) activity"/>
    <property type="evidence" value="ECO:0007669"/>
    <property type="project" value="UniProtKB-EC"/>
</dbReference>
<dbReference type="FunFam" id="3.40.309.10:FF:000009">
    <property type="entry name" value="Aldehyde dehydrogenase A"/>
    <property type="match status" value="1"/>
</dbReference>
<feature type="active site" evidence="5">
    <location>
        <position position="255"/>
    </location>
</feature>
<proteinExistence type="inferred from homology"/>
<dbReference type="InterPro" id="IPR015590">
    <property type="entry name" value="Aldehyde_DH_dom"/>
</dbReference>
<dbReference type="PROSITE" id="PS00070">
    <property type="entry name" value="ALDEHYDE_DEHYDR_CYS"/>
    <property type="match status" value="1"/>
</dbReference>
<dbReference type="Gene3D" id="3.40.309.10">
    <property type="entry name" value="Aldehyde Dehydrogenase, Chain A, domain 2"/>
    <property type="match status" value="1"/>
</dbReference>
<evidence type="ECO:0000256" key="5">
    <source>
        <dbReference type="PROSITE-ProRule" id="PRU10007"/>
    </source>
</evidence>
<gene>
    <name evidence="8" type="ORF">FOTG_16435</name>
</gene>
<dbReference type="InterPro" id="IPR044086">
    <property type="entry name" value="LUC3-like"/>
</dbReference>
<keyword evidence="2 6" id="KW-0560">Oxidoreductase</keyword>
<evidence type="ECO:0000256" key="6">
    <source>
        <dbReference type="RuleBase" id="RU003345"/>
    </source>
</evidence>
<reference evidence="8" key="2">
    <citation type="submission" date="2012-05" db="EMBL/GenBank/DDBJ databases">
        <title>The Genome Annotation of Fusarium oxysporum Cotton.</title>
        <authorList>
            <consortium name="The Broad Institute Genomics Platform"/>
            <person name="Ma L.-J."/>
            <person name="Corby-Kistler H."/>
            <person name="Broz K."/>
            <person name="Gale L.R."/>
            <person name="Jonkers W."/>
            <person name="O'Donnell K."/>
            <person name="Ploetz R."/>
            <person name="Steinberg C."/>
            <person name="Schwartz D.C."/>
            <person name="VanEtten H."/>
            <person name="Zhou S."/>
            <person name="Young S.K."/>
            <person name="Zeng Q."/>
            <person name="Gargeya S."/>
            <person name="Fitzgerald M."/>
            <person name="Abouelleil A."/>
            <person name="Alvarado L."/>
            <person name="Chapman S.B."/>
            <person name="Gainer-Dewar J."/>
            <person name="Goldberg J."/>
            <person name="Griggs A."/>
            <person name="Gujja S."/>
            <person name="Hansen M."/>
            <person name="Howarth C."/>
            <person name="Imamovic A."/>
            <person name="Ireland A."/>
            <person name="Larimer J."/>
            <person name="McCowan C."/>
            <person name="Murphy C."/>
            <person name="Pearson M."/>
            <person name="Poon T.W."/>
            <person name="Priest M."/>
            <person name="Roberts A."/>
            <person name="Saif S."/>
            <person name="Shea T."/>
            <person name="Sykes S."/>
            <person name="Wortman J."/>
            <person name="Nusbaum C."/>
            <person name="Birren B."/>
        </authorList>
    </citation>
    <scope>NUCLEOTIDE SEQUENCE</scope>
    <source>
        <strain evidence="8">25433</strain>
    </source>
</reference>
<dbReference type="InterPro" id="IPR016160">
    <property type="entry name" value="Ald_DH_CS_CYS"/>
</dbReference>
<dbReference type="SUPFAM" id="SSF53720">
    <property type="entry name" value="ALDH-like"/>
    <property type="match status" value="1"/>
</dbReference>
<dbReference type="InterPro" id="IPR016162">
    <property type="entry name" value="Ald_DH_N"/>
</dbReference>
<evidence type="ECO:0000256" key="2">
    <source>
        <dbReference type="ARBA" id="ARBA00023002"/>
    </source>
</evidence>
<dbReference type="Pfam" id="PF00171">
    <property type="entry name" value="Aldedh"/>
    <property type="match status" value="1"/>
</dbReference>
<dbReference type="InterPro" id="IPR016161">
    <property type="entry name" value="Ald_DH/histidinol_DH"/>
</dbReference>
<reference evidence="8" key="1">
    <citation type="submission" date="2011-11" db="EMBL/GenBank/DDBJ databases">
        <title>The Genome Sequence of Fusarium oxysporum Cotton.</title>
        <authorList>
            <consortium name="The Broad Institute Genome Sequencing Platform"/>
            <person name="Ma L.-J."/>
            <person name="Gale L.R."/>
            <person name="Schwartz D.C."/>
            <person name="Zhou S."/>
            <person name="Corby-Kistler H."/>
            <person name="Young S.K."/>
            <person name="Zeng Q."/>
            <person name="Gargeya S."/>
            <person name="Fitzgerald M."/>
            <person name="Haas B."/>
            <person name="Abouelleil A."/>
            <person name="Alvarado L."/>
            <person name="Arachchi H.M."/>
            <person name="Berlin A."/>
            <person name="Brown A."/>
            <person name="Chapman S.B."/>
            <person name="Chen Z."/>
            <person name="Dunbar C."/>
            <person name="Freedman E."/>
            <person name="Gearin G."/>
            <person name="Goldberg J."/>
            <person name="Griggs A."/>
            <person name="Gujja S."/>
            <person name="Heiman D."/>
            <person name="Howarth C."/>
            <person name="Larson L."/>
            <person name="Lui A."/>
            <person name="MacDonald P.J.P."/>
            <person name="Montmayeur A."/>
            <person name="Murphy C."/>
            <person name="Neiman D."/>
            <person name="Pearson M."/>
            <person name="Priest M."/>
            <person name="Roberts A."/>
            <person name="Saif S."/>
            <person name="Shea T."/>
            <person name="Shenoy N."/>
            <person name="Sisk P."/>
            <person name="Stolte C."/>
            <person name="Sykes S."/>
            <person name="Wortman J."/>
            <person name="Nusbaum C."/>
            <person name="Birren B."/>
        </authorList>
    </citation>
    <scope>NUCLEOTIDE SEQUENCE [LARGE SCALE GENOMIC DNA]</scope>
    <source>
        <strain evidence="8">25433</strain>
    </source>
</reference>
<organism evidence="8">
    <name type="scientific">Fusarium oxysporum f. sp. vasinfectum 25433</name>
    <dbReference type="NCBI Taxonomy" id="1089449"/>
    <lineage>
        <taxon>Eukaryota</taxon>
        <taxon>Fungi</taxon>
        <taxon>Dikarya</taxon>
        <taxon>Ascomycota</taxon>
        <taxon>Pezizomycotina</taxon>
        <taxon>Sordariomycetes</taxon>
        <taxon>Hypocreomycetidae</taxon>
        <taxon>Hypocreales</taxon>
        <taxon>Nectriaceae</taxon>
        <taxon>Fusarium</taxon>
        <taxon>Fusarium oxysporum species complex</taxon>
    </lineage>
</organism>
<dbReference type="Proteomes" id="UP000030701">
    <property type="component" value="Unassembled WGS sequence"/>
</dbReference>
<accession>X0KNP3</accession>
<evidence type="ECO:0000256" key="1">
    <source>
        <dbReference type="ARBA" id="ARBA00009986"/>
    </source>
</evidence>
<dbReference type="AlphaFoldDB" id="X0KNP3"/>
<sequence length="485" mass="52311">MAANTNSQLRFTEFYNIIDGKLETTRETVHGINPSTLEKLAPLPLSTPEDVDRAVRAARKASEVWAGVPYRERQNIIAKFADGIEAIGESLAPLLVKEQGKSLAMAQMEVGMCANFLRGYAKLPEPEDVIEDKPGRRVITKYVPIGVAVGIVPWNEIAWLTCRIAGVKLGPALVAGNAVILKPSPFTPYCNLKIVELAQQYFPPGVVQALNGNDNLGPWLTAHPGVDKISFTGSTATGKKVMQSAAATLKRVTLELGGNDPAIICGDVDIKAVAPKIAFSSLVNSGQVCIASKRIYVHESIYDEFLKELVTAVEQHSVGDGLDSNVVLGPVQNHLQFARVKDLLADIQANNLKLATGSTEASNAGKGYFITPTVVDNPPDDSRIVVEEPFGPVFPVLKWKDEEEVLRRANDTDMGLGSSVWTKDLEKAERFSTKLNAGTVWINSNLELDPNVAFGGVKHSGIGAEHGLEGIKSYCNVKSVYINAA</sequence>
<dbReference type="EMBL" id="JH658029">
    <property type="protein sequence ID" value="EXM15198.1"/>
    <property type="molecule type" value="Genomic_DNA"/>
</dbReference>
<name>X0KNP3_FUSOX</name>
<dbReference type="PROSITE" id="PS00687">
    <property type="entry name" value="ALDEHYDE_DEHYDR_GLU"/>
    <property type="match status" value="1"/>
</dbReference>
<protein>
    <recommendedName>
        <fullName evidence="3">aldehyde dehydrogenase (NAD(+))</fullName>
        <ecNumber evidence="3">1.2.1.3</ecNumber>
    </recommendedName>
</protein>
<dbReference type="EC" id="1.2.1.3" evidence="3"/>
<dbReference type="HOGENOM" id="CLU_005391_0_0_1"/>
<dbReference type="FunFam" id="3.40.605.10:FF:000007">
    <property type="entry name" value="NAD/NADP-dependent betaine aldehyde dehydrogenase"/>
    <property type="match status" value="1"/>
</dbReference>
<feature type="domain" description="Aldehyde dehydrogenase" evidence="7">
    <location>
        <begin position="26"/>
        <end position="480"/>
    </location>
</feature>
<dbReference type="PANTHER" id="PTHR11699">
    <property type="entry name" value="ALDEHYDE DEHYDROGENASE-RELATED"/>
    <property type="match status" value="1"/>
</dbReference>
<dbReference type="InterPro" id="IPR029510">
    <property type="entry name" value="Ald_DH_CS_GLU"/>
</dbReference>
<dbReference type="InterPro" id="IPR016163">
    <property type="entry name" value="Ald_DH_C"/>
</dbReference>
<comment type="catalytic activity">
    <reaction evidence="4">
        <text>an aldehyde + NAD(+) + H2O = a carboxylate + NADH + 2 H(+)</text>
        <dbReference type="Rhea" id="RHEA:16185"/>
        <dbReference type="ChEBI" id="CHEBI:15377"/>
        <dbReference type="ChEBI" id="CHEBI:15378"/>
        <dbReference type="ChEBI" id="CHEBI:17478"/>
        <dbReference type="ChEBI" id="CHEBI:29067"/>
        <dbReference type="ChEBI" id="CHEBI:57540"/>
        <dbReference type="ChEBI" id="CHEBI:57945"/>
        <dbReference type="EC" id="1.2.1.3"/>
    </reaction>
</comment>
<dbReference type="Gene3D" id="3.40.605.10">
    <property type="entry name" value="Aldehyde Dehydrogenase, Chain A, domain 1"/>
    <property type="match status" value="1"/>
</dbReference>
<evidence type="ECO:0000256" key="4">
    <source>
        <dbReference type="ARBA" id="ARBA00049194"/>
    </source>
</evidence>